<dbReference type="AlphaFoldDB" id="A0A7H8T3D0"/>
<keyword evidence="1" id="KW-0812">Transmembrane</keyword>
<evidence type="ECO:0000313" key="4">
    <source>
        <dbReference type="Proteomes" id="UP000509418"/>
    </source>
</evidence>
<proteinExistence type="predicted"/>
<feature type="domain" description="DUF4328" evidence="2">
    <location>
        <begin position="65"/>
        <end position="215"/>
    </location>
</feature>
<sequence length="241" mass="26739">MSATDDLRPRPQLPAERPGAPLWLLVTAVAGLSLVALTDAFSLFAGLRLRAVIDGDDGFLFAPQEDLGAAVSLYETASRYQVMVYLPAAIAFVLWFFRMRALTGLMAPDRFRNGPGWAIGGWLIPLVNLWMPYRIAVDMWGAATPLPTEGERFRARLWPVNLWWGLFVFSILTNRFAGTKYDNAETLMEMRDGVDQYMTAELLHILAAAAAMYFAIRLTTMQRFKAAAGPYGVAPAKEQTA</sequence>
<evidence type="ECO:0000259" key="2">
    <source>
        <dbReference type="Pfam" id="PF14219"/>
    </source>
</evidence>
<keyword evidence="4" id="KW-1185">Reference proteome</keyword>
<evidence type="ECO:0000256" key="1">
    <source>
        <dbReference type="SAM" id="Phobius"/>
    </source>
</evidence>
<dbReference type="RefSeq" id="WP_176575097.1">
    <property type="nucleotide sequence ID" value="NZ_CBDRGH010000035.1"/>
</dbReference>
<organism evidence="3 4">
    <name type="scientific">Streptomyces chartreusis</name>
    <dbReference type="NCBI Taxonomy" id="1969"/>
    <lineage>
        <taxon>Bacteria</taxon>
        <taxon>Bacillati</taxon>
        <taxon>Actinomycetota</taxon>
        <taxon>Actinomycetes</taxon>
        <taxon>Kitasatosporales</taxon>
        <taxon>Streptomycetaceae</taxon>
        <taxon>Streptomyces</taxon>
    </lineage>
</organism>
<gene>
    <name evidence="3" type="ORF">HUT05_11930</name>
</gene>
<dbReference type="InterPro" id="IPR025565">
    <property type="entry name" value="DUF4328"/>
</dbReference>
<feature type="transmembrane region" description="Helical" evidence="1">
    <location>
        <begin position="117"/>
        <end position="136"/>
    </location>
</feature>
<dbReference type="Pfam" id="PF14219">
    <property type="entry name" value="DUF4328"/>
    <property type="match status" value="1"/>
</dbReference>
<dbReference type="Proteomes" id="UP000509418">
    <property type="component" value="Chromosome"/>
</dbReference>
<feature type="transmembrane region" description="Helical" evidence="1">
    <location>
        <begin position="157"/>
        <end position="177"/>
    </location>
</feature>
<feature type="transmembrane region" description="Helical" evidence="1">
    <location>
        <begin position="80"/>
        <end position="97"/>
    </location>
</feature>
<accession>A0A7H8T3D0</accession>
<keyword evidence="1" id="KW-1133">Transmembrane helix</keyword>
<feature type="transmembrane region" description="Helical" evidence="1">
    <location>
        <begin position="197"/>
        <end position="216"/>
    </location>
</feature>
<keyword evidence="1" id="KW-0472">Membrane</keyword>
<protein>
    <submittedName>
        <fullName evidence="3">DUF4328 domain-containing protein</fullName>
    </submittedName>
</protein>
<feature type="transmembrane region" description="Helical" evidence="1">
    <location>
        <begin position="20"/>
        <end position="44"/>
    </location>
</feature>
<evidence type="ECO:0000313" key="3">
    <source>
        <dbReference type="EMBL" id="QKZ17993.1"/>
    </source>
</evidence>
<name>A0A7H8T3D0_STRCX</name>
<reference evidence="3 4" key="1">
    <citation type="submission" date="2020-06" db="EMBL/GenBank/DDBJ databases">
        <title>Genome mining for natural products.</title>
        <authorList>
            <person name="Zhang B."/>
            <person name="Shi J."/>
            <person name="Ge H."/>
        </authorList>
    </citation>
    <scope>NUCLEOTIDE SEQUENCE [LARGE SCALE GENOMIC DNA]</scope>
    <source>
        <strain evidence="3 4">NA02069</strain>
    </source>
</reference>
<dbReference type="EMBL" id="CP056041">
    <property type="protein sequence ID" value="QKZ17993.1"/>
    <property type="molecule type" value="Genomic_DNA"/>
</dbReference>